<evidence type="ECO:0000313" key="7">
    <source>
        <dbReference type="EMBL" id="PWW22098.1"/>
    </source>
</evidence>
<dbReference type="GO" id="GO:0050660">
    <property type="term" value="F:flavin adenine dinucleotide binding"/>
    <property type="evidence" value="ECO:0007669"/>
    <property type="project" value="InterPro"/>
</dbReference>
<evidence type="ECO:0000313" key="8">
    <source>
        <dbReference type="Proteomes" id="UP000246661"/>
    </source>
</evidence>
<dbReference type="GO" id="GO:0043799">
    <property type="term" value="F:glycine oxidase activity"/>
    <property type="evidence" value="ECO:0007669"/>
    <property type="project" value="UniProtKB-EC"/>
</dbReference>
<dbReference type="GO" id="GO:0009228">
    <property type="term" value="P:thiamine biosynthetic process"/>
    <property type="evidence" value="ECO:0007669"/>
    <property type="project" value="UniProtKB-KW"/>
</dbReference>
<dbReference type="GO" id="GO:0005737">
    <property type="term" value="C:cytoplasm"/>
    <property type="evidence" value="ECO:0007669"/>
    <property type="project" value="TreeGrafter"/>
</dbReference>
<keyword evidence="3" id="KW-0560">Oxidoreductase</keyword>
<protein>
    <recommendedName>
        <fullName evidence="5">glycine oxidase</fullName>
        <ecNumber evidence="5">1.4.3.19</ecNumber>
    </recommendedName>
</protein>
<dbReference type="SUPFAM" id="SSF54373">
    <property type="entry name" value="FAD-linked reductases, C-terminal domain"/>
    <property type="match status" value="1"/>
</dbReference>
<dbReference type="EMBL" id="QGTX01000001">
    <property type="protein sequence ID" value="PWW22098.1"/>
    <property type="molecule type" value="Genomic_DNA"/>
</dbReference>
<gene>
    <name evidence="7" type="ORF">JD79_01246</name>
</gene>
<dbReference type="Pfam" id="PF01266">
    <property type="entry name" value="DAO"/>
    <property type="match status" value="1"/>
</dbReference>
<keyword evidence="2" id="KW-0784">Thiamine biosynthesis</keyword>
<reference evidence="8" key="1">
    <citation type="submission" date="2018-05" db="EMBL/GenBank/DDBJ databases">
        <authorList>
            <person name="Klenk H.-P."/>
            <person name="Huntemann M."/>
            <person name="Clum A."/>
            <person name="Pillay M."/>
            <person name="Palaniappan K."/>
            <person name="Varghese N."/>
            <person name="Mikhailova N."/>
            <person name="Stamatis D."/>
            <person name="Reddy T."/>
            <person name="Daum C."/>
            <person name="Shapiro N."/>
            <person name="Ivanova N."/>
            <person name="Kyrpides N."/>
            <person name="Woyke T."/>
        </authorList>
    </citation>
    <scope>NUCLEOTIDE SEQUENCE [LARGE SCALE GENOMIC DNA]</scope>
    <source>
        <strain evidence="8">DSM 45417</strain>
    </source>
</reference>
<evidence type="ECO:0000256" key="1">
    <source>
        <dbReference type="ARBA" id="ARBA00004948"/>
    </source>
</evidence>
<feature type="domain" description="FAD dependent oxidoreductase" evidence="6">
    <location>
        <begin position="8"/>
        <end position="354"/>
    </location>
</feature>
<dbReference type="Gene3D" id="3.30.9.10">
    <property type="entry name" value="D-Amino Acid Oxidase, subunit A, domain 2"/>
    <property type="match status" value="1"/>
</dbReference>
<evidence type="ECO:0000256" key="4">
    <source>
        <dbReference type="ARBA" id="ARBA00049872"/>
    </source>
</evidence>
<dbReference type="InterPro" id="IPR036188">
    <property type="entry name" value="FAD/NAD-bd_sf"/>
</dbReference>
<dbReference type="UniPathway" id="UPA00060"/>
<dbReference type="PANTHER" id="PTHR13847">
    <property type="entry name" value="SARCOSINE DEHYDROGENASE-RELATED"/>
    <property type="match status" value="1"/>
</dbReference>
<dbReference type="InterPro" id="IPR012727">
    <property type="entry name" value="Gly_oxidase_ThiO"/>
</dbReference>
<evidence type="ECO:0000256" key="2">
    <source>
        <dbReference type="ARBA" id="ARBA00022977"/>
    </source>
</evidence>
<dbReference type="RefSeq" id="WP_245899796.1">
    <property type="nucleotide sequence ID" value="NZ_QGTX01000001.1"/>
</dbReference>
<evidence type="ECO:0000256" key="3">
    <source>
        <dbReference type="ARBA" id="ARBA00023002"/>
    </source>
</evidence>
<accession>A0A317QEB6</accession>
<dbReference type="SUPFAM" id="SSF51905">
    <property type="entry name" value="FAD/NAD(P)-binding domain"/>
    <property type="match status" value="1"/>
</dbReference>
<comment type="catalytic activity">
    <reaction evidence="4">
        <text>glycine + O2 + H2O = glyoxylate + H2O2 + NH4(+)</text>
        <dbReference type="Rhea" id="RHEA:11532"/>
        <dbReference type="ChEBI" id="CHEBI:15377"/>
        <dbReference type="ChEBI" id="CHEBI:15379"/>
        <dbReference type="ChEBI" id="CHEBI:16240"/>
        <dbReference type="ChEBI" id="CHEBI:28938"/>
        <dbReference type="ChEBI" id="CHEBI:36655"/>
        <dbReference type="ChEBI" id="CHEBI:57305"/>
        <dbReference type="EC" id="1.4.3.19"/>
    </reaction>
</comment>
<dbReference type="EC" id="1.4.3.19" evidence="5"/>
<dbReference type="AlphaFoldDB" id="A0A317QEB6"/>
<evidence type="ECO:0000259" key="6">
    <source>
        <dbReference type="Pfam" id="PF01266"/>
    </source>
</evidence>
<comment type="pathway">
    <text evidence="1">Cofactor biosynthesis; thiamine diphosphate biosynthesis.</text>
</comment>
<dbReference type="PANTHER" id="PTHR13847:SF289">
    <property type="entry name" value="GLYCINE OXIDASE"/>
    <property type="match status" value="1"/>
</dbReference>
<sequence>MTDVAVTDVAVAGGGLVGLAVAWRAARRGLSVTVVDDAPGAGASAAAAGMLAPVTEAGYREEPLLRLGLDSLARWPAFAAELEAAAGTPVGLRTAGTLVVGFDEDDVRELGVLHAFQRELGLAAHRLTPREARRREPALATRVRGGLLVEGDHSVDGRAVHAALLAAARAAGVVLVRDRVAGVVVDGDRATGLRLASGGAVAAGATVLALGARSGDLPGVPPLPVRPVKGQVLRLAGAAGLLEGTVRALVRGRQVYLVPYGGDRLVVGATSEDRGFDARVTAGGVHDLLHDAIDVVPEVTELELTETLARWRPGTPDNAPLLGPSSLPGLVLATGHHRNGVLLTPVTAEVTAELLATGALPAVAAPFTADRFERSPAWS</sequence>
<dbReference type="NCBIfam" id="TIGR02352">
    <property type="entry name" value="thiamin_ThiO"/>
    <property type="match status" value="1"/>
</dbReference>
<evidence type="ECO:0000256" key="5">
    <source>
        <dbReference type="ARBA" id="ARBA00050018"/>
    </source>
</evidence>
<dbReference type="InterPro" id="IPR006076">
    <property type="entry name" value="FAD-dep_OxRdtase"/>
</dbReference>
<dbReference type="Gene3D" id="3.50.50.60">
    <property type="entry name" value="FAD/NAD(P)-binding domain"/>
    <property type="match status" value="1"/>
</dbReference>
<dbReference type="Proteomes" id="UP000246661">
    <property type="component" value="Unassembled WGS sequence"/>
</dbReference>
<organism evidence="7 8">
    <name type="scientific">Geodermatophilus normandii</name>
    <dbReference type="NCBI Taxonomy" id="1137989"/>
    <lineage>
        <taxon>Bacteria</taxon>
        <taxon>Bacillati</taxon>
        <taxon>Actinomycetota</taxon>
        <taxon>Actinomycetes</taxon>
        <taxon>Geodermatophilales</taxon>
        <taxon>Geodermatophilaceae</taxon>
        <taxon>Geodermatophilus</taxon>
    </lineage>
</organism>
<proteinExistence type="predicted"/>
<name>A0A317QEB6_9ACTN</name>
<dbReference type="GO" id="GO:0009229">
    <property type="term" value="P:thiamine diphosphate biosynthetic process"/>
    <property type="evidence" value="ECO:0007669"/>
    <property type="project" value="UniProtKB-UniPathway"/>
</dbReference>
<keyword evidence="8" id="KW-1185">Reference proteome</keyword>
<comment type="caution">
    <text evidence="7">The sequence shown here is derived from an EMBL/GenBank/DDBJ whole genome shotgun (WGS) entry which is preliminary data.</text>
</comment>